<keyword evidence="3" id="KW-1185">Reference proteome</keyword>
<protein>
    <recommendedName>
        <fullName evidence="4">Lipoprotein</fullName>
    </recommendedName>
</protein>
<accession>A0ABV7C273</accession>
<comment type="caution">
    <text evidence="2">The sequence shown here is derived from an EMBL/GenBank/DDBJ whole genome shotgun (WGS) entry which is preliminary data.</text>
</comment>
<sequence>MKFALLLAVALCAGCSATAGSSSADDRRWINQCLRDNRDARVPQSVVRSYCSCMNDRMSSNETRSITQWERANPRAREACERRSGWT</sequence>
<keyword evidence="1" id="KW-0732">Signal</keyword>
<evidence type="ECO:0000313" key="2">
    <source>
        <dbReference type="EMBL" id="MFC3003653.1"/>
    </source>
</evidence>
<evidence type="ECO:0000256" key="1">
    <source>
        <dbReference type="SAM" id="SignalP"/>
    </source>
</evidence>
<feature type="signal peptide" evidence="1">
    <location>
        <begin position="1"/>
        <end position="19"/>
    </location>
</feature>
<organism evidence="2 3">
    <name type="scientific">Falsiroseomonas tokyonensis</name>
    <dbReference type="NCBI Taxonomy" id="430521"/>
    <lineage>
        <taxon>Bacteria</taxon>
        <taxon>Pseudomonadati</taxon>
        <taxon>Pseudomonadota</taxon>
        <taxon>Alphaproteobacteria</taxon>
        <taxon>Acetobacterales</taxon>
        <taxon>Roseomonadaceae</taxon>
        <taxon>Falsiroseomonas</taxon>
    </lineage>
</organism>
<gene>
    <name evidence="2" type="ORF">ACFOD3_27415</name>
</gene>
<feature type="chain" id="PRO_5046162609" description="Lipoprotein" evidence="1">
    <location>
        <begin position="20"/>
        <end position="87"/>
    </location>
</feature>
<proteinExistence type="predicted"/>
<name>A0ABV7C273_9PROT</name>
<reference evidence="3" key="1">
    <citation type="journal article" date="2019" name="Int. J. Syst. Evol. Microbiol.">
        <title>The Global Catalogue of Microorganisms (GCM) 10K type strain sequencing project: providing services to taxonomists for standard genome sequencing and annotation.</title>
        <authorList>
            <consortium name="The Broad Institute Genomics Platform"/>
            <consortium name="The Broad Institute Genome Sequencing Center for Infectious Disease"/>
            <person name="Wu L."/>
            <person name="Ma J."/>
        </authorList>
    </citation>
    <scope>NUCLEOTIDE SEQUENCE [LARGE SCALE GENOMIC DNA]</scope>
    <source>
        <strain evidence="3">CGMCC 1.16855</strain>
    </source>
</reference>
<evidence type="ECO:0000313" key="3">
    <source>
        <dbReference type="Proteomes" id="UP001595420"/>
    </source>
</evidence>
<dbReference type="RefSeq" id="WP_216840101.1">
    <property type="nucleotide sequence ID" value="NZ_JAFNJS010000013.1"/>
</dbReference>
<dbReference type="Proteomes" id="UP001595420">
    <property type="component" value="Unassembled WGS sequence"/>
</dbReference>
<dbReference type="EMBL" id="JBHRSB010000013">
    <property type="protein sequence ID" value="MFC3003653.1"/>
    <property type="molecule type" value="Genomic_DNA"/>
</dbReference>
<evidence type="ECO:0008006" key="4">
    <source>
        <dbReference type="Google" id="ProtNLM"/>
    </source>
</evidence>